<proteinExistence type="predicted"/>
<dbReference type="Pfam" id="PF12518">
    <property type="entry name" value="DUF3721"/>
    <property type="match status" value="1"/>
</dbReference>
<comment type="caution">
    <text evidence="2">The sequence shown here is derived from an EMBL/GenBank/DDBJ whole genome shotgun (WGS) entry which is preliminary data.</text>
</comment>
<evidence type="ECO:0000256" key="1">
    <source>
        <dbReference type="SAM" id="MobiDB-lite"/>
    </source>
</evidence>
<reference evidence="2 3" key="1">
    <citation type="journal article" date="2018" name="Appl. Environ. Microbiol.">
        <title>Genome rearrangement shapes Prochlorococcus ecological adaptation.</title>
        <authorList>
            <person name="Yan W."/>
            <person name="Wei S."/>
            <person name="Wang Q."/>
            <person name="Xiao X."/>
            <person name="Zeng Q."/>
            <person name="Jiao N."/>
            <person name="Zhang R."/>
        </authorList>
    </citation>
    <scope>NUCLEOTIDE SEQUENCE [LARGE SCALE GENOMIC DNA]</scope>
    <source>
        <strain evidence="2 3">XMU1408</strain>
    </source>
</reference>
<evidence type="ECO:0000313" key="2">
    <source>
        <dbReference type="EMBL" id="PYE01454.1"/>
    </source>
</evidence>
<accession>A0A318QZT5</accession>
<dbReference type="PROSITE" id="PS51257">
    <property type="entry name" value="PROKAR_LIPOPROTEIN"/>
    <property type="match status" value="1"/>
</dbReference>
<evidence type="ECO:0008006" key="4">
    <source>
        <dbReference type="Google" id="ProtNLM"/>
    </source>
</evidence>
<name>A0A318QZT5_PROMR</name>
<dbReference type="InterPro" id="IPR022196">
    <property type="entry name" value="DUF3721"/>
</dbReference>
<protein>
    <recommendedName>
        <fullName evidence="4">Protein family PM-24</fullName>
    </recommendedName>
</protein>
<dbReference type="EMBL" id="QJUE01000005">
    <property type="protein sequence ID" value="PYE01454.1"/>
    <property type="molecule type" value="Genomic_DNA"/>
</dbReference>
<evidence type="ECO:0000313" key="3">
    <source>
        <dbReference type="Proteomes" id="UP000247807"/>
    </source>
</evidence>
<dbReference type="RefSeq" id="WP_158467199.1">
    <property type="nucleotide sequence ID" value="NZ_QJUE01000005.1"/>
</dbReference>
<dbReference type="Proteomes" id="UP000247807">
    <property type="component" value="Unassembled WGS sequence"/>
</dbReference>
<dbReference type="AlphaFoldDB" id="A0A318QZT5"/>
<dbReference type="OrthoDB" id="559585at2"/>
<feature type="compositionally biased region" description="Basic and acidic residues" evidence="1">
    <location>
        <begin position="66"/>
        <end position="76"/>
    </location>
</feature>
<gene>
    <name evidence="2" type="ORF">DNJ73_08145</name>
</gene>
<feature type="region of interest" description="Disordered" evidence="1">
    <location>
        <begin position="52"/>
        <end position="85"/>
    </location>
</feature>
<sequence length="85" mass="9541">MNKLKPILSTIIISLSFSLIGCSYNSQNQGTPALFETKREAEKAAKDFNCTGAHRMGDKWMPCKSHSPDGEKEHNKSNKGHHHHH</sequence>
<organism evidence="2 3">
    <name type="scientific">Prochlorococcus marinus XMU1408</name>
    <dbReference type="NCBI Taxonomy" id="2213228"/>
    <lineage>
        <taxon>Bacteria</taxon>
        <taxon>Bacillati</taxon>
        <taxon>Cyanobacteriota</taxon>
        <taxon>Cyanophyceae</taxon>
        <taxon>Synechococcales</taxon>
        <taxon>Prochlorococcaceae</taxon>
        <taxon>Prochlorococcus</taxon>
    </lineage>
</organism>